<evidence type="ECO:0000256" key="1">
    <source>
        <dbReference type="SAM" id="MobiDB-lite"/>
    </source>
</evidence>
<reference evidence="2 3" key="1">
    <citation type="submission" date="2018-10" db="EMBL/GenBank/DDBJ databases">
        <title>Xanthobacter tagetidis genome sequencing and assembly.</title>
        <authorList>
            <person name="Maclea K.S."/>
            <person name="Goen A.E."/>
            <person name="Fatima S.A."/>
        </authorList>
    </citation>
    <scope>NUCLEOTIDE SEQUENCE [LARGE SCALE GENOMIC DNA]</scope>
    <source>
        <strain evidence="2 3">ATCC 700314</strain>
    </source>
</reference>
<protein>
    <submittedName>
        <fullName evidence="2">Uncharacterized protein</fullName>
    </submittedName>
</protein>
<keyword evidence="3" id="KW-1185">Reference proteome</keyword>
<name>A0A3L7ACH2_9HYPH</name>
<sequence length="227" mass="24184">MRPAQLVDFAVPVAYVDPATGTVSDDASVRAARTGDAFQTAFSHRAIPVMTMTDVSIAESSPARRDFVQDALLQRSDVLCEHFVDGMYIRVTERKFLLGETALIASAVGAFSGGAAAEALSLVSTIAQGTDKLADTTILQNQLVTLIAAKIRSNRQQIVEEIMKRRVKNGLPTSLAAYPVSLALRDAQAYHQQCSFMSGLTNLTEQANKPNASATAPSAPAKKEGSN</sequence>
<organism evidence="2 3">
    <name type="scientific">Xanthobacter tagetidis</name>
    <dbReference type="NCBI Taxonomy" id="60216"/>
    <lineage>
        <taxon>Bacteria</taxon>
        <taxon>Pseudomonadati</taxon>
        <taxon>Pseudomonadota</taxon>
        <taxon>Alphaproteobacteria</taxon>
        <taxon>Hyphomicrobiales</taxon>
        <taxon>Xanthobacteraceae</taxon>
        <taxon>Xanthobacter</taxon>
    </lineage>
</organism>
<comment type="caution">
    <text evidence="2">The sequence shown here is derived from an EMBL/GenBank/DDBJ whole genome shotgun (WGS) entry which is preliminary data.</text>
</comment>
<evidence type="ECO:0000313" key="2">
    <source>
        <dbReference type="EMBL" id="RLP77674.1"/>
    </source>
</evidence>
<dbReference type="Proteomes" id="UP000269692">
    <property type="component" value="Unassembled WGS sequence"/>
</dbReference>
<feature type="compositionally biased region" description="Low complexity" evidence="1">
    <location>
        <begin position="208"/>
        <end position="220"/>
    </location>
</feature>
<gene>
    <name evidence="2" type="ORF">D9R14_13500</name>
</gene>
<dbReference type="RefSeq" id="WP_121623852.1">
    <property type="nucleotide sequence ID" value="NZ_JACIIW010000001.1"/>
</dbReference>
<evidence type="ECO:0000313" key="3">
    <source>
        <dbReference type="Proteomes" id="UP000269692"/>
    </source>
</evidence>
<feature type="region of interest" description="Disordered" evidence="1">
    <location>
        <begin position="208"/>
        <end position="227"/>
    </location>
</feature>
<proteinExistence type="predicted"/>
<dbReference type="EMBL" id="RCTF01000010">
    <property type="protein sequence ID" value="RLP77674.1"/>
    <property type="molecule type" value="Genomic_DNA"/>
</dbReference>
<accession>A0A3L7ACH2</accession>
<dbReference type="AlphaFoldDB" id="A0A3L7ACH2"/>
<dbReference type="OrthoDB" id="7572412at2"/>